<dbReference type="InParanoid" id="M4BHD5"/>
<dbReference type="EMBL" id="JH598261">
    <property type="status" value="NOT_ANNOTATED_CDS"/>
    <property type="molecule type" value="Genomic_DNA"/>
</dbReference>
<dbReference type="AlphaFoldDB" id="M4BHD5"/>
<feature type="domain" description="RNase H type-1" evidence="1">
    <location>
        <begin position="7"/>
        <end position="94"/>
    </location>
</feature>
<dbReference type="Gene3D" id="3.30.420.10">
    <property type="entry name" value="Ribonuclease H-like superfamily/Ribonuclease H"/>
    <property type="match status" value="1"/>
</dbReference>
<dbReference type="SUPFAM" id="SSF53098">
    <property type="entry name" value="Ribonuclease H-like"/>
    <property type="match status" value="1"/>
</dbReference>
<protein>
    <recommendedName>
        <fullName evidence="1">RNase H type-1 domain-containing protein</fullName>
    </recommendedName>
</protein>
<dbReference type="InterPro" id="IPR036397">
    <property type="entry name" value="RNaseH_sf"/>
</dbReference>
<sequence length="167" mass="18987">MVYGRASTNNNYAEYQGLLHGLRQEKANNKTLLHVVGNTALIRYQLRSHHSPRKAHLALLFRKARDLADDIAVVSWGHHYRTFNKMADRLANFAMDSCTLVQVHLPSDRRVVKEVATFLDSDVTHWLENSHNELYDPRSPTATAKDKAISRLQLAQRTAAVRGQTLT</sequence>
<dbReference type="InterPro" id="IPR012337">
    <property type="entry name" value="RNaseH-like_sf"/>
</dbReference>
<organism evidence="2 3">
    <name type="scientific">Hyaloperonospora arabidopsidis (strain Emoy2)</name>
    <name type="common">Downy mildew agent</name>
    <name type="synonym">Peronospora arabidopsidis</name>
    <dbReference type="NCBI Taxonomy" id="559515"/>
    <lineage>
        <taxon>Eukaryota</taxon>
        <taxon>Sar</taxon>
        <taxon>Stramenopiles</taxon>
        <taxon>Oomycota</taxon>
        <taxon>Peronosporomycetes</taxon>
        <taxon>Peronosporales</taxon>
        <taxon>Peronosporaceae</taxon>
        <taxon>Hyaloperonospora</taxon>
    </lineage>
</organism>
<dbReference type="GO" id="GO:0003676">
    <property type="term" value="F:nucleic acid binding"/>
    <property type="evidence" value="ECO:0007669"/>
    <property type="project" value="InterPro"/>
</dbReference>
<dbReference type="OMA" id="CELLHIV"/>
<dbReference type="InterPro" id="IPR002156">
    <property type="entry name" value="RNaseH_domain"/>
</dbReference>
<evidence type="ECO:0000313" key="3">
    <source>
        <dbReference type="Proteomes" id="UP000011713"/>
    </source>
</evidence>
<dbReference type="HOGENOM" id="CLU_095977_4_0_1"/>
<dbReference type="GO" id="GO:0004523">
    <property type="term" value="F:RNA-DNA hybrid ribonuclease activity"/>
    <property type="evidence" value="ECO:0007669"/>
    <property type="project" value="InterPro"/>
</dbReference>
<keyword evidence="3" id="KW-1185">Reference proteome</keyword>
<accession>M4BHD5</accession>
<dbReference type="EnsemblProtists" id="HpaT805811">
    <property type="protein sequence ID" value="HpaP805811"/>
    <property type="gene ID" value="HpaG805811"/>
</dbReference>
<name>M4BHD5_HYAAE</name>
<dbReference type="VEuPathDB" id="FungiDB:HpaG805811"/>
<dbReference type="STRING" id="559515.M4BHD5"/>
<proteinExistence type="predicted"/>
<evidence type="ECO:0000259" key="1">
    <source>
        <dbReference type="Pfam" id="PF13456"/>
    </source>
</evidence>
<evidence type="ECO:0000313" key="2">
    <source>
        <dbReference type="EnsemblProtists" id="HpaP805811"/>
    </source>
</evidence>
<reference evidence="3" key="1">
    <citation type="journal article" date="2010" name="Science">
        <title>Signatures of adaptation to obligate biotrophy in the Hyaloperonospora arabidopsidis genome.</title>
        <authorList>
            <person name="Baxter L."/>
            <person name="Tripathy S."/>
            <person name="Ishaque N."/>
            <person name="Boot N."/>
            <person name="Cabral A."/>
            <person name="Kemen E."/>
            <person name="Thines M."/>
            <person name="Ah-Fong A."/>
            <person name="Anderson R."/>
            <person name="Badejoko W."/>
            <person name="Bittner-Eddy P."/>
            <person name="Boore J.L."/>
            <person name="Chibucos M.C."/>
            <person name="Coates M."/>
            <person name="Dehal P."/>
            <person name="Delehaunty K."/>
            <person name="Dong S."/>
            <person name="Downton P."/>
            <person name="Dumas B."/>
            <person name="Fabro G."/>
            <person name="Fronick C."/>
            <person name="Fuerstenberg S.I."/>
            <person name="Fulton L."/>
            <person name="Gaulin E."/>
            <person name="Govers F."/>
            <person name="Hughes L."/>
            <person name="Humphray S."/>
            <person name="Jiang R.H."/>
            <person name="Judelson H."/>
            <person name="Kamoun S."/>
            <person name="Kyung K."/>
            <person name="Meijer H."/>
            <person name="Minx P."/>
            <person name="Morris P."/>
            <person name="Nelson J."/>
            <person name="Phuntumart V."/>
            <person name="Qutob D."/>
            <person name="Rehmany A."/>
            <person name="Rougon-Cardoso A."/>
            <person name="Ryden P."/>
            <person name="Torto-Alalibo T."/>
            <person name="Studholme D."/>
            <person name="Wang Y."/>
            <person name="Win J."/>
            <person name="Wood J."/>
            <person name="Clifton S.W."/>
            <person name="Rogers J."/>
            <person name="Van den Ackerveken G."/>
            <person name="Jones J.D."/>
            <person name="McDowell J.M."/>
            <person name="Beynon J."/>
            <person name="Tyler B.M."/>
        </authorList>
    </citation>
    <scope>NUCLEOTIDE SEQUENCE [LARGE SCALE GENOMIC DNA]</scope>
    <source>
        <strain evidence="3">Emoy2</strain>
    </source>
</reference>
<dbReference type="Proteomes" id="UP000011713">
    <property type="component" value="Unassembled WGS sequence"/>
</dbReference>
<dbReference type="Pfam" id="PF13456">
    <property type="entry name" value="RVT_3"/>
    <property type="match status" value="1"/>
</dbReference>
<reference evidence="2" key="2">
    <citation type="submission" date="2015-06" db="UniProtKB">
        <authorList>
            <consortium name="EnsemblProtists"/>
        </authorList>
    </citation>
    <scope>IDENTIFICATION</scope>
    <source>
        <strain evidence="2">Emoy2</strain>
    </source>
</reference>